<reference evidence="1" key="2">
    <citation type="submission" date="2020-09" db="EMBL/GenBank/DDBJ databases">
        <authorList>
            <person name="Sun Q."/>
            <person name="Ohkuma M."/>
        </authorList>
    </citation>
    <scope>NUCLEOTIDE SEQUENCE</scope>
    <source>
        <strain evidence="1">JCM 4477</strain>
    </source>
</reference>
<evidence type="ECO:0000313" key="1">
    <source>
        <dbReference type="EMBL" id="GHE97403.1"/>
    </source>
</evidence>
<reference evidence="1" key="1">
    <citation type="journal article" date="2014" name="Int. J. Syst. Evol. Microbiol.">
        <title>Complete genome sequence of Corynebacterium casei LMG S-19264T (=DSM 44701T), isolated from a smear-ripened cheese.</title>
        <authorList>
            <consortium name="US DOE Joint Genome Institute (JGI-PGF)"/>
            <person name="Walter F."/>
            <person name="Albersmeier A."/>
            <person name="Kalinowski J."/>
            <person name="Ruckert C."/>
        </authorList>
    </citation>
    <scope>NUCLEOTIDE SEQUENCE</scope>
    <source>
        <strain evidence="1">JCM 4477</strain>
    </source>
</reference>
<name>A0A919DY75_9ACTN</name>
<accession>A0A919DY75</accession>
<dbReference type="EMBL" id="BNBI01000004">
    <property type="protein sequence ID" value="GHE97403.1"/>
    <property type="molecule type" value="Genomic_DNA"/>
</dbReference>
<dbReference type="Proteomes" id="UP000630718">
    <property type="component" value="Unassembled WGS sequence"/>
</dbReference>
<dbReference type="AlphaFoldDB" id="A0A919DY75"/>
<comment type="caution">
    <text evidence="1">The sequence shown here is derived from an EMBL/GenBank/DDBJ whole genome shotgun (WGS) entry which is preliminary data.</text>
</comment>
<protein>
    <submittedName>
        <fullName evidence="1">Uncharacterized protein</fullName>
    </submittedName>
</protein>
<evidence type="ECO:0000313" key="2">
    <source>
        <dbReference type="Proteomes" id="UP000630718"/>
    </source>
</evidence>
<proteinExistence type="predicted"/>
<gene>
    <name evidence="1" type="ORF">GCM10018772_22020</name>
</gene>
<keyword evidence="2" id="KW-1185">Reference proteome</keyword>
<organism evidence="1 2">
    <name type="scientific">Streptomyces fumanus</name>
    <dbReference type="NCBI Taxonomy" id="67302"/>
    <lineage>
        <taxon>Bacteria</taxon>
        <taxon>Bacillati</taxon>
        <taxon>Actinomycetota</taxon>
        <taxon>Actinomycetes</taxon>
        <taxon>Kitasatosporales</taxon>
        <taxon>Streptomycetaceae</taxon>
        <taxon>Streptomyces</taxon>
    </lineage>
</organism>
<sequence>MPCSAAERDRAAPALSSALGAGSVVAAPAGTVPPVSRAETTTEAAAATVATVTARGREFLRGGFTDSVLSALSGREPDAGGG</sequence>